<dbReference type="SUPFAM" id="SSF51735">
    <property type="entry name" value="NAD(P)-binding Rossmann-fold domains"/>
    <property type="match status" value="1"/>
</dbReference>
<evidence type="ECO:0000259" key="1">
    <source>
        <dbReference type="Pfam" id="PF16363"/>
    </source>
</evidence>
<dbReference type="PANTHER" id="PTHR43000">
    <property type="entry name" value="DTDP-D-GLUCOSE 4,6-DEHYDRATASE-RELATED"/>
    <property type="match status" value="1"/>
</dbReference>
<feature type="domain" description="NAD(P)-binding" evidence="1">
    <location>
        <begin position="4"/>
        <end position="331"/>
    </location>
</feature>
<comment type="caution">
    <text evidence="2">The sequence shown here is derived from an EMBL/GenBank/DDBJ whole genome shotgun (WGS) entry which is preliminary data.</text>
</comment>
<dbReference type="InterPro" id="IPR036291">
    <property type="entry name" value="NAD(P)-bd_dom_sf"/>
</dbReference>
<dbReference type="Pfam" id="PF16363">
    <property type="entry name" value="GDP_Man_Dehyd"/>
    <property type="match status" value="1"/>
</dbReference>
<name>A0A0G0Z8F5_9BACT</name>
<protein>
    <submittedName>
        <fullName evidence="2">CDP-paratose 2-epimerase (CDP-tyvelose 2-epimerase)</fullName>
    </submittedName>
</protein>
<dbReference type="Gene3D" id="3.40.50.720">
    <property type="entry name" value="NAD(P)-binding Rossmann-like Domain"/>
    <property type="match status" value="1"/>
</dbReference>
<dbReference type="Proteomes" id="UP000033986">
    <property type="component" value="Unassembled WGS sequence"/>
</dbReference>
<sequence>MKFLITGGCGFLGTNISEALLKQNKKLIIFDNLSRIGSEQNLDWLKHRGEFRFINGDIRNQNDIEAAIIAEQPDVVIHLAGQVAMTTSIENPRKDFEINTLGSFNLLDSVRKYSPRSIIIYSSTNKVYGDLEWVRYEEKEKRYIAPDFLLGFGEDTPLQFSSPYGCSKGSADQYFIDAYRIFGIKTVVLRHSSMFGERQFSTFDQGWIGWFCEKALETKKDILNIPFTISGNGKQVRDVLFAGDMVNLYFLLIDNIEKVKGQCFNIGGGMNNSLSLLELFDILEKELKIKLKYTRLEARKSDQKIFVADLTKIKNMTSWEPKVDKVEGIKKILEWIQNK</sequence>
<dbReference type="InterPro" id="IPR016040">
    <property type="entry name" value="NAD(P)-bd_dom"/>
</dbReference>
<reference evidence="2 3" key="1">
    <citation type="journal article" date="2015" name="Nature">
        <title>rRNA introns, odd ribosomes, and small enigmatic genomes across a large radiation of phyla.</title>
        <authorList>
            <person name="Brown C.T."/>
            <person name="Hug L.A."/>
            <person name="Thomas B.C."/>
            <person name="Sharon I."/>
            <person name="Castelle C.J."/>
            <person name="Singh A."/>
            <person name="Wilkins M.J."/>
            <person name="Williams K.H."/>
            <person name="Banfield J.F."/>
        </authorList>
    </citation>
    <scope>NUCLEOTIDE SEQUENCE [LARGE SCALE GENOMIC DNA]</scope>
</reference>
<evidence type="ECO:0000313" key="2">
    <source>
        <dbReference type="EMBL" id="KKS44904.1"/>
    </source>
</evidence>
<dbReference type="AlphaFoldDB" id="A0A0G0Z8F5"/>
<gene>
    <name evidence="2" type="ORF">UV07_C0001G0024</name>
</gene>
<organism evidence="2 3">
    <name type="scientific">Candidatus Azambacteria bacterium GW2011_GWB1_42_17</name>
    <dbReference type="NCBI Taxonomy" id="1618615"/>
    <lineage>
        <taxon>Bacteria</taxon>
        <taxon>Candidatus Azamiibacteriota</taxon>
    </lineage>
</organism>
<dbReference type="PATRIC" id="fig|1618615.3.peg.24"/>
<evidence type="ECO:0000313" key="3">
    <source>
        <dbReference type="Proteomes" id="UP000033986"/>
    </source>
</evidence>
<dbReference type="EMBL" id="LCDB01000001">
    <property type="protein sequence ID" value="KKS44904.1"/>
    <property type="molecule type" value="Genomic_DNA"/>
</dbReference>
<proteinExistence type="predicted"/>
<accession>A0A0G0Z8F5</accession>